<dbReference type="InterPro" id="IPR007460">
    <property type="entry name" value="BrnT_toxin"/>
</dbReference>
<evidence type="ECO:0008006" key="3">
    <source>
        <dbReference type="Google" id="ProtNLM"/>
    </source>
</evidence>
<protein>
    <recommendedName>
        <fullName evidence="3">Toxin</fullName>
    </recommendedName>
</protein>
<accession>A0A1F7Z252</accession>
<reference evidence="1 2" key="1">
    <citation type="journal article" date="2016" name="Nat. Commun.">
        <title>Thousands of microbial genomes shed light on interconnected biogeochemical processes in an aquifer system.</title>
        <authorList>
            <person name="Anantharaman K."/>
            <person name="Brown C.T."/>
            <person name="Hug L.A."/>
            <person name="Sharon I."/>
            <person name="Castelle C.J."/>
            <person name="Probst A.J."/>
            <person name="Thomas B.C."/>
            <person name="Singh A."/>
            <person name="Wilkins M.J."/>
            <person name="Karaoz U."/>
            <person name="Brodie E.L."/>
            <person name="Williams K.H."/>
            <person name="Hubbard S.S."/>
            <person name="Banfield J.F."/>
        </authorList>
    </citation>
    <scope>NUCLEOTIDE SEQUENCE [LARGE SCALE GENOMIC DNA]</scope>
</reference>
<dbReference type="EMBL" id="MGGR01000016">
    <property type="protein sequence ID" value="OGM33607.1"/>
    <property type="molecule type" value="Genomic_DNA"/>
</dbReference>
<dbReference type="InterPro" id="IPR038573">
    <property type="entry name" value="BrnT_sf"/>
</dbReference>
<gene>
    <name evidence="1" type="ORF">A3D01_01480</name>
</gene>
<dbReference type="Proteomes" id="UP000177169">
    <property type="component" value="Unassembled WGS sequence"/>
</dbReference>
<organism evidence="1 2">
    <name type="scientific">Candidatus Woesebacteria bacterium RIFCSPHIGHO2_02_FULL_39_13</name>
    <dbReference type="NCBI Taxonomy" id="1802505"/>
    <lineage>
        <taxon>Bacteria</taxon>
        <taxon>Candidatus Woeseibacteriota</taxon>
    </lineage>
</organism>
<comment type="caution">
    <text evidence="1">The sequence shown here is derived from an EMBL/GenBank/DDBJ whole genome shotgun (WGS) entry which is preliminary data.</text>
</comment>
<evidence type="ECO:0000313" key="2">
    <source>
        <dbReference type="Proteomes" id="UP000177169"/>
    </source>
</evidence>
<dbReference type="Pfam" id="PF04365">
    <property type="entry name" value="BrnT_toxin"/>
    <property type="match status" value="1"/>
</dbReference>
<dbReference type="AlphaFoldDB" id="A0A1F7Z252"/>
<proteinExistence type="predicted"/>
<evidence type="ECO:0000313" key="1">
    <source>
        <dbReference type="EMBL" id="OGM33607.1"/>
    </source>
</evidence>
<dbReference type="STRING" id="1802505.A3D01_01480"/>
<dbReference type="Gene3D" id="3.10.450.530">
    <property type="entry name" value="Ribonuclease toxin, BrnT, of type II toxin-antitoxin system"/>
    <property type="match status" value="1"/>
</dbReference>
<name>A0A1F7Z252_9BACT</name>
<sequence>MRVLPKTVSFEWDKGNLDKSYEKHGTTPKEAEEIFVSEELYVLPDVKHSHKEKRFIALGKTQEGKQLFVVFVIRKEKIRIVSARKMHKKEAQKYEKVKKDSKV</sequence>